<dbReference type="SUPFAM" id="SSF54403">
    <property type="entry name" value="Cystatin/monellin"/>
    <property type="match status" value="1"/>
</dbReference>
<organism evidence="4 5">
    <name type="scientific">Solanum verrucosum</name>
    <dbReference type="NCBI Taxonomy" id="315347"/>
    <lineage>
        <taxon>Eukaryota</taxon>
        <taxon>Viridiplantae</taxon>
        <taxon>Streptophyta</taxon>
        <taxon>Embryophyta</taxon>
        <taxon>Tracheophyta</taxon>
        <taxon>Spermatophyta</taxon>
        <taxon>Magnoliopsida</taxon>
        <taxon>eudicotyledons</taxon>
        <taxon>Gunneridae</taxon>
        <taxon>Pentapetalae</taxon>
        <taxon>asterids</taxon>
        <taxon>lamiids</taxon>
        <taxon>Solanales</taxon>
        <taxon>Solanaceae</taxon>
        <taxon>Solanoideae</taxon>
        <taxon>Solaneae</taxon>
        <taxon>Solanum</taxon>
    </lineage>
</organism>
<evidence type="ECO:0000256" key="2">
    <source>
        <dbReference type="ARBA" id="ARBA00022704"/>
    </source>
</evidence>
<dbReference type="InterPro" id="IPR000010">
    <property type="entry name" value="Cystatin_dom"/>
</dbReference>
<keyword evidence="1" id="KW-0646">Protease inhibitor</keyword>
<dbReference type="InterPro" id="IPR006525">
    <property type="entry name" value="Cystatin-related_pln"/>
</dbReference>
<reference evidence="4" key="1">
    <citation type="submission" date="2023-08" db="EMBL/GenBank/DDBJ databases">
        <title>A de novo genome assembly of Solanum verrucosum Schlechtendal, a Mexican diploid species geographically isolated from the other diploid A-genome species in potato relatives.</title>
        <authorList>
            <person name="Hosaka K."/>
        </authorList>
    </citation>
    <scope>NUCLEOTIDE SEQUENCE</scope>
    <source>
        <tissue evidence="4">Young leaves</tissue>
    </source>
</reference>
<evidence type="ECO:0000256" key="1">
    <source>
        <dbReference type="ARBA" id="ARBA00022690"/>
    </source>
</evidence>
<dbReference type="EMBL" id="CP133615">
    <property type="protein sequence ID" value="WMV27043.1"/>
    <property type="molecule type" value="Genomic_DNA"/>
</dbReference>
<evidence type="ECO:0000313" key="4">
    <source>
        <dbReference type="EMBL" id="WMV27043.1"/>
    </source>
</evidence>
<dbReference type="Proteomes" id="UP001234989">
    <property type="component" value="Chromosome 4"/>
</dbReference>
<evidence type="ECO:0000313" key="5">
    <source>
        <dbReference type="Proteomes" id="UP001234989"/>
    </source>
</evidence>
<dbReference type="PANTHER" id="PTHR31260:SF61">
    <property type="entry name" value="MULTICYSTATIN-LIKE ISOFORM X1"/>
    <property type="match status" value="1"/>
</dbReference>
<dbReference type="PANTHER" id="PTHR31260">
    <property type="entry name" value="CYSTATIN/MONELLIN SUPERFAMILY PROTEIN"/>
    <property type="match status" value="1"/>
</dbReference>
<dbReference type="Pfam" id="PF00031">
    <property type="entry name" value="Cystatin"/>
    <property type="match status" value="1"/>
</dbReference>
<dbReference type="InterPro" id="IPR046350">
    <property type="entry name" value="Cystatin_sf"/>
</dbReference>
<dbReference type="NCBIfam" id="TIGR01638">
    <property type="entry name" value="Atha_cystat_rel"/>
    <property type="match status" value="1"/>
</dbReference>
<name>A0AAF0QPP3_SOLVR</name>
<sequence>MDCLKYAMHTAMCLERDYPKRAFIWEKDIIDSILNKKEKYVIENYEQLNADGEEKINNTLKYQTMVGALRFFHNSKELRDKYIFFIGHNDGQPYSLEEEEEDIVTFAGGRKMSCKHRKEYITRAMQGFDITLDLELNAALGGPVVPLRGDYHKPTCIELSRMAIDKFNNENAQNYEFVEILNMNGQKGGGIWYYITFNAKDAVKTFQALGWEGIRPELDVSFCRLKKSSQP</sequence>
<dbReference type="AlphaFoldDB" id="A0AAF0QPP3"/>
<proteinExistence type="predicted"/>
<keyword evidence="5" id="KW-1185">Reference proteome</keyword>
<protein>
    <recommendedName>
        <fullName evidence="3">Cystatin domain-containing protein</fullName>
    </recommendedName>
</protein>
<accession>A0AAF0QPP3</accession>
<dbReference type="Gene3D" id="3.10.450.10">
    <property type="match status" value="1"/>
</dbReference>
<evidence type="ECO:0000259" key="3">
    <source>
        <dbReference type="Pfam" id="PF00031"/>
    </source>
</evidence>
<dbReference type="InterPro" id="IPR006462">
    <property type="entry name" value="MS5"/>
</dbReference>
<feature type="domain" description="Cystatin" evidence="3">
    <location>
        <begin position="158"/>
        <end position="202"/>
    </location>
</feature>
<keyword evidence="2" id="KW-0789">Thiol protease inhibitor</keyword>
<dbReference type="GO" id="GO:0004869">
    <property type="term" value="F:cysteine-type endopeptidase inhibitor activity"/>
    <property type="evidence" value="ECO:0007669"/>
    <property type="project" value="UniProtKB-KW"/>
</dbReference>
<gene>
    <name evidence="4" type="ORF">MTR67_020428</name>
</gene>